<feature type="repeat" description="ANK" evidence="3">
    <location>
        <begin position="33"/>
        <end position="66"/>
    </location>
</feature>
<gene>
    <name evidence="4" type="ORF">BJ508DRAFT_93178</name>
</gene>
<name>A0A3N4I806_ASCIM</name>
<proteinExistence type="predicted"/>
<evidence type="ECO:0000313" key="5">
    <source>
        <dbReference type="Proteomes" id="UP000275078"/>
    </source>
</evidence>
<keyword evidence="1" id="KW-0677">Repeat</keyword>
<keyword evidence="2 3" id="KW-0040">ANK repeat</keyword>
<dbReference type="AlphaFoldDB" id="A0A3N4I806"/>
<evidence type="ECO:0000256" key="2">
    <source>
        <dbReference type="ARBA" id="ARBA00023043"/>
    </source>
</evidence>
<dbReference type="InterPro" id="IPR002110">
    <property type="entry name" value="Ankyrin_rpt"/>
</dbReference>
<accession>A0A3N4I806</accession>
<dbReference type="PANTHER" id="PTHR24171">
    <property type="entry name" value="ANKYRIN REPEAT DOMAIN-CONTAINING PROTEIN 39-RELATED"/>
    <property type="match status" value="1"/>
</dbReference>
<dbReference type="SUPFAM" id="SSF48403">
    <property type="entry name" value="Ankyrin repeat"/>
    <property type="match status" value="1"/>
</dbReference>
<dbReference type="InterPro" id="IPR036770">
    <property type="entry name" value="Ankyrin_rpt-contain_sf"/>
</dbReference>
<evidence type="ECO:0000313" key="4">
    <source>
        <dbReference type="EMBL" id="RPA82209.1"/>
    </source>
</evidence>
<sequence>MSNIYLAAADGDLTSILGYLVADPNLIHAHDPNGYTVLHALASYNHLDILTKLVKEHGGDINIEDDDGDTPLFVVESVNAAKIVLELGGDLYHQNNEGLTAADYIEEDGDHPLVAAYLRSRMEPSTTHAGLRSATSNPIAQPSEDVSISVSAAQDLAEMLPPVDEALKRKIEELAGRQDFDSEDAQNELKNLVREAVQKHVLGEEEDRNVRSRN</sequence>
<dbReference type="Pfam" id="PF12796">
    <property type="entry name" value="Ank_2"/>
    <property type="match status" value="1"/>
</dbReference>
<evidence type="ECO:0000256" key="3">
    <source>
        <dbReference type="PROSITE-ProRule" id="PRU00023"/>
    </source>
</evidence>
<dbReference type="Proteomes" id="UP000275078">
    <property type="component" value="Unassembled WGS sequence"/>
</dbReference>
<protein>
    <submittedName>
        <fullName evidence="4">Uncharacterized protein</fullName>
    </submittedName>
</protein>
<reference evidence="4 5" key="1">
    <citation type="journal article" date="2018" name="Nat. Ecol. Evol.">
        <title>Pezizomycetes genomes reveal the molecular basis of ectomycorrhizal truffle lifestyle.</title>
        <authorList>
            <person name="Murat C."/>
            <person name="Payen T."/>
            <person name="Noel B."/>
            <person name="Kuo A."/>
            <person name="Morin E."/>
            <person name="Chen J."/>
            <person name="Kohler A."/>
            <person name="Krizsan K."/>
            <person name="Balestrini R."/>
            <person name="Da Silva C."/>
            <person name="Montanini B."/>
            <person name="Hainaut M."/>
            <person name="Levati E."/>
            <person name="Barry K.W."/>
            <person name="Belfiori B."/>
            <person name="Cichocki N."/>
            <person name="Clum A."/>
            <person name="Dockter R.B."/>
            <person name="Fauchery L."/>
            <person name="Guy J."/>
            <person name="Iotti M."/>
            <person name="Le Tacon F."/>
            <person name="Lindquist E.A."/>
            <person name="Lipzen A."/>
            <person name="Malagnac F."/>
            <person name="Mello A."/>
            <person name="Molinier V."/>
            <person name="Miyauchi S."/>
            <person name="Poulain J."/>
            <person name="Riccioni C."/>
            <person name="Rubini A."/>
            <person name="Sitrit Y."/>
            <person name="Splivallo R."/>
            <person name="Traeger S."/>
            <person name="Wang M."/>
            <person name="Zifcakova L."/>
            <person name="Wipf D."/>
            <person name="Zambonelli A."/>
            <person name="Paolocci F."/>
            <person name="Nowrousian M."/>
            <person name="Ottonello S."/>
            <person name="Baldrian P."/>
            <person name="Spatafora J.W."/>
            <person name="Henrissat B."/>
            <person name="Nagy L.G."/>
            <person name="Aury J.M."/>
            <person name="Wincker P."/>
            <person name="Grigoriev I.V."/>
            <person name="Bonfante P."/>
            <person name="Martin F.M."/>
        </authorList>
    </citation>
    <scope>NUCLEOTIDE SEQUENCE [LARGE SCALE GENOMIC DNA]</scope>
    <source>
        <strain evidence="4 5">RN42</strain>
    </source>
</reference>
<organism evidence="4 5">
    <name type="scientific">Ascobolus immersus RN42</name>
    <dbReference type="NCBI Taxonomy" id="1160509"/>
    <lineage>
        <taxon>Eukaryota</taxon>
        <taxon>Fungi</taxon>
        <taxon>Dikarya</taxon>
        <taxon>Ascomycota</taxon>
        <taxon>Pezizomycotina</taxon>
        <taxon>Pezizomycetes</taxon>
        <taxon>Pezizales</taxon>
        <taxon>Ascobolaceae</taxon>
        <taxon>Ascobolus</taxon>
    </lineage>
</organism>
<evidence type="ECO:0000256" key="1">
    <source>
        <dbReference type="ARBA" id="ARBA00022737"/>
    </source>
</evidence>
<keyword evidence="5" id="KW-1185">Reference proteome</keyword>
<dbReference type="OrthoDB" id="19174at2759"/>
<dbReference type="STRING" id="1160509.A0A3N4I806"/>
<dbReference type="PROSITE" id="PS50088">
    <property type="entry name" value="ANK_REPEAT"/>
    <property type="match status" value="1"/>
</dbReference>
<dbReference type="Gene3D" id="1.25.40.20">
    <property type="entry name" value="Ankyrin repeat-containing domain"/>
    <property type="match status" value="1"/>
</dbReference>
<dbReference type="PROSITE" id="PS50297">
    <property type="entry name" value="ANK_REP_REGION"/>
    <property type="match status" value="1"/>
</dbReference>
<dbReference type="EMBL" id="ML119673">
    <property type="protein sequence ID" value="RPA82209.1"/>
    <property type="molecule type" value="Genomic_DNA"/>
</dbReference>